<comment type="similarity">
    <text evidence="3">Belongs to the peptidase S1 family. CLIP subfamily.</text>
</comment>
<keyword evidence="1" id="KW-1015">Disulfide bond</keyword>
<evidence type="ECO:0000259" key="4">
    <source>
        <dbReference type="PROSITE" id="PS50240"/>
    </source>
</evidence>
<dbReference type="PANTHER" id="PTHR24256">
    <property type="entry name" value="TRYPTASE-RELATED"/>
    <property type="match status" value="1"/>
</dbReference>
<dbReference type="Proteomes" id="UP000183832">
    <property type="component" value="Unassembled WGS sequence"/>
</dbReference>
<dbReference type="InterPro" id="IPR001314">
    <property type="entry name" value="Peptidase_S1A"/>
</dbReference>
<dbReference type="PROSITE" id="PS50240">
    <property type="entry name" value="TRYPSIN_DOM"/>
    <property type="match status" value="3"/>
</dbReference>
<dbReference type="STRING" id="568069.A0A1J1ICZ5"/>
<proteinExistence type="inferred from homology"/>
<gene>
    <name evidence="5" type="ORF">CLUMA_CG011524</name>
</gene>
<dbReference type="Gene3D" id="2.40.10.10">
    <property type="entry name" value="Trypsin-like serine proteases"/>
    <property type="match status" value="5"/>
</dbReference>
<evidence type="ECO:0000313" key="6">
    <source>
        <dbReference type="Proteomes" id="UP000183832"/>
    </source>
</evidence>
<protein>
    <submittedName>
        <fullName evidence="5">CLUMA_CG011524, isoform A</fullName>
    </submittedName>
</protein>
<dbReference type="SUPFAM" id="SSF50494">
    <property type="entry name" value="Trypsin-like serine proteases"/>
    <property type="match status" value="3"/>
</dbReference>
<dbReference type="EMBL" id="CVRI01000047">
    <property type="protein sequence ID" value="CRK98157.1"/>
    <property type="molecule type" value="Genomic_DNA"/>
</dbReference>
<dbReference type="InterPro" id="IPR043504">
    <property type="entry name" value="Peptidase_S1_PA_chymotrypsin"/>
</dbReference>
<keyword evidence="6" id="KW-1185">Reference proteome</keyword>
<dbReference type="OrthoDB" id="6656697at2759"/>
<keyword evidence="2" id="KW-0325">Glycoprotein</keyword>
<evidence type="ECO:0000256" key="2">
    <source>
        <dbReference type="ARBA" id="ARBA00023180"/>
    </source>
</evidence>
<dbReference type="GO" id="GO:0004252">
    <property type="term" value="F:serine-type endopeptidase activity"/>
    <property type="evidence" value="ECO:0007669"/>
    <property type="project" value="InterPro"/>
</dbReference>
<feature type="domain" description="Peptidase S1" evidence="4">
    <location>
        <begin position="127"/>
        <end position="342"/>
    </location>
</feature>
<reference evidence="5 6" key="1">
    <citation type="submission" date="2015-04" db="EMBL/GenBank/DDBJ databases">
        <authorList>
            <person name="Syromyatnikov M.Y."/>
            <person name="Popov V.N."/>
        </authorList>
    </citation>
    <scope>NUCLEOTIDE SEQUENCE [LARGE SCALE GENOMIC DNA]</scope>
</reference>
<accession>A0A1J1ICZ5</accession>
<feature type="domain" description="Peptidase S1" evidence="4">
    <location>
        <begin position="1"/>
        <end position="126"/>
    </location>
</feature>
<dbReference type="AlphaFoldDB" id="A0A1J1ICZ5"/>
<dbReference type="FunFam" id="2.40.10.10:FF:000002">
    <property type="entry name" value="Transmembrane protease serine"/>
    <property type="match status" value="2"/>
</dbReference>
<dbReference type="GO" id="GO:0006508">
    <property type="term" value="P:proteolysis"/>
    <property type="evidence" value="ECO:0007669"/>
    <property type="project" value="InterPro"/>
</dbReference>
<dbReference type="SMART" id="SM00020">
    <property type="entry name" value="Tryp_SPc"/>
    <property type="match status" value="2"/>
</dbReference>
<dbReference type="PRINTS" id="PR00722">
    <property type="entry name" value="CHYMOTRYPSIN"/>
</dbReference>
<sequence length="583" mass="63335">MSPTRCLVAGWGKNEFSSSGKYEMILKEIDLPLVDSNVCERQLRATRLGRRFRLNKSSFVCAGGEQGKDSCTGDGGSPLVCLVNENWYLAGLVAWGIVVTSQTSCENGLESCCPPEGYNCGMKYPPIDGSNEPATVILAPGDTYQGSGVIIDHLHILTIAHRVSSFVSNPTQLNVRLGEWDASSNGVLEPQEYNINRIFIHPQYQTSNLVNDIAILRTSEAINLGSIPTIATVCLPSTSVTNIRCMVSGWGRNDFSSTGTYQAIKKEVDLPLLNPSTCQNQLRATRLGANYNLDSNSFVCAGGERGKDACTGDGGSPLSCLIAGNWYVIGLVSWGIGCGRQNVPGLYGSYPWQAVILDPKGEVYIGSGALINNRNVITAAHKINSLQNKRLKVRLGEWDASSPSEPIPSQEFTVIKIFIHPQFSELTLQNDIAILRLSKQVEIGSSPVIGTICLTLNPVTNMRCFVAGWGKNDFESGSYQAIMKEVDVPIIDPYTCQVQLRETRLGQKFVLDTKSFVCAGGEFGKDACTGDGGSPLVCNLNNRWYLVGLVAWGIGCGQYNVPGVYVNVPNFISWIEKIMKLKT</sequence>
<dbReference type="InterPro" id="IPR001254">
    <property type="entry name" value="Trypsin_dom"/>
</dbReference>
<dbReference type="InterPro" id="IPR009003">
    <property type="entry name" value="Peptidase_S1_PA"/>
</dbReference>
<evidence type="ECO:0000256" key="3">
    <source>
        <dbReference type="ARBA" id="ARBA00024195"/>
    </source>
</evidence>
<dbReference type="CDD" id="cd00190">
    <property type="entry name" value="Tryp_SPc"/>
    <property type="match status" value="2"/>
</dbReference>
<organism evidence="5 6">
    <name type="scientific">Clunio marinus</name>
    <dbReference type="NCBI Taxonomy" id="568069"/>
    <lineage>
        <taxon>Eukaryota</taxon>
        <taxon>Metazoa</taxon>
        <taxon>Ecdysozoa</taxon>
        <taxon>Arthropoda</taxon>
        <taxon>Hexapoda</taxon>
        <taxon>Insecta</taxon>
        <taxon>Pterygota</taxon>
        <taxon>Neoptera</taxon>
        <taxon>Endopterygota</taxon>
        <taxon>Diptera</taxon>
        <taxon>Nematocera</taxon>
        <taxon>Chironomoidea</taxon>
        <taxon>Chironomidae</taxon>
        <taxon>Clunio</taxon>
    </lineage>
</organism>
<dbReference type="InterPro" id="IPR051487">
    <property type="entry name" value="Ser/Thr_Proteases_Immune/Dev"/>
</dbReference>
<dbReference type="Pfam" id="PF00089">
    <property type="entry name" value="Trypsin"/>
    <property type="match status" value="3"/>
</dbReference>
<evidence type="ECO:0000313" key="5">
    <source>
        <dbReference type="EMBL" id="CRK98157.1"/>
    </source>
</evidence>
<feature type="domain" description="Peptidase S1" evidence="4">
    <location>
        <begin position="321"/>
        <end position="580"/>
    </location>
</feature>
<evidence type="ECO:0000256" key="1">
    <source>
        <dbReference type="ARBA" id="ARBA00023157"/>
    </source>
</evidence>
<name>A0A1J1ICZ5_9DIPT</name>